<dbReference type="PANTHER" id="PTHR12592:SF0">
    <property type="entry name" value="ATP-DEPENDENT (S)-NAD(P)H-HYDRATE DEHYDRATASE"/>
    <property type="match status" value="1"/>
</dbReference>
<keyword evidence="2" id="KW-0067">ATP-binding</keyword>
<feature type="domain" description="YjeF C-terminal" evidence="6">
    <location>
        <begin position="7"/>
        <end position="266"/>
    </location>
</feature>
<dbReference type="Gene3D" id="3.40.1190.20">
    <property type="match status" value="1"/>
</dbReference>
<evidence type="ECO:0000256" key="1">
    <source>
        <dbReference type="ARBA" id="ARBA00022741"/>
    </source>
</evidence>
<keyword evidence="5" id="KW-0456">Lyase</keyword>
<organism evidence="7">
    <name type="scientific">freshwater metagenome</name>
    <dbReference type="NCBI Taxonomy" id="449393"/>
    <lineage>
        <taxon>unclassified sequences</taxon>
        <taxon>metagenomes</taxon>
        <taxon>ecological metagenomes</taxon>
    </lineage>
</organism>
<dbReference type="PROSITE" id="PS51383">
    <property type="entry name" value="YJEF_C_3"/>
    <property type="match status" value="1"/>
</dbReference>
<evidence type="ECO:0000313" key="7">
    <source>
        <dbReference type="EMBL" id="CAB4541606.1"/>
    </source>
</evidence>
<dbReference type="GO" id="GO:0110051">
    <property type="term" value="P:metabolite repair"/>
    <property type="evidence" value="ECO:0007669"/>
    <property type="project" value="TreeGrafter"/>
</dbReference>
<dbReference type="InterPro" id="IPR029056">
    <property type="entry name" value="Ribokinase-like"/>
</dbReference>
<dbReference type="EMBL" id="CAEZSG010000118">
    <property type="protein sequence ID" value="CAB4541606.1"/>
    <property type="molecule type" value="Genomic_DNA"/>
</dbReference>
<gene>
    <name evidence="7" type="ORF">UFOPK1413_00763</name>
</gene>
<dbReference type="Pfam" id="PF01256">
    <property type="entry name" value="Carb_kinase"/>
    <property type="match status" value="1"/>
</dbReference>
<dbReference type="CDD" id="cd01171">
    <property type="entry name" value="YXKO-related"/>
    <property type="match status" value="1"/>
</dbReference>
<protein>
    <submittedName>
        <fullName evidence="7">Unannotated protein</fullName>
    </submittedName>
</protein>
<dbReference type="HAMAP" id="MF_01965">
    <property type="entry name" value="NADHX_dehydratase"/>
    <property type="match status" value="1"/>
</dbReference>
<dbReference type="AlphaFoldDB" id="A0A6J6BRK6"/>
<keyword evidence="3" id="KW-0521">NADP</keyword>
<proteinExistence type="inferred from homology"/>
<accession>A0A6J6BRK6</accession>
<name>A0A6J6BRK6_9ZZZZ</name>
<dbReference type="PANTHER" id="PTHR12592">
    <property type="entry name" value="ATP-DEPENDENT (S)-NAD(P)H-HYDRATE DEHYDRATASE FAMILY MEMBER"/>
    <property type="match status" value="1"/>
</dbReference>
<sequence>MGVEIFDESEAAREYRAPTVYDHKYSRGIVGLATGSPAYPGAALLGVDGALATGIGMVRYVGPDEATRPLLVRRPEAVLGAGPVSAWVIGSGMSDTDTESMNRARRALDEGKPTVVDAGALSLLPHSGFIVATPHAGEMAKVFGVSRESVEGAPAEYALLAASQWNATVVLKGSTTYIANPFGDELSVSLATPWLAIAGAGDVLGGVIGSIVATRAADIVANQRALARIAASAVVIHSLAAQAASAGGPFMLDQLVTQIPVVIRNLLAR</sequence>
<reference evidence="7" key="1">
    <citation type="submission" date="2020-05" db="EMBL/GenBank/DDBJ databases">
        <authorList>
            <person name="Chiriac C."/>
            <person name="Salcher M."/>
            <person name="Ghai R."/>
            <person name="Kavagutti S V."/>
        </authorList>
    </citation>
    <scope>NUCLEOTIDE SEQUENCE</scope>
</reference>
<keyword evidence="1" id="KW-0547">Nucleotide-binding</keyword>
<keyword evidence="4" id="KW-0520">NAD</keyword>
<evidence type="ECO:0000256" key="2">
    <source>
        <dbReference type="ARBA" id="ARBA00022840"/>
    </source>
</evidence>
<evidence type="ECO:0000256" key="4">
    <source>
        <dbReference type="ARBA" id="ARBA00023027"/>
    </source>
</evidence>
<evidence type="ECO:0000256" key="3">
    <source>
        <dbReference type="ARBA" id="ARBA00022857"/>
    </source>
</evidence>
<evidence type="ECO:0000256" key="5">
    <source>
        <dbReference type="ARBA" id="ARBA00023239"/>
    </source>
</evidence>
<dbReference type="GO" id="GO:0005524">
    <property type="term" value="F:ATP binding"/>
    <property type="evidence" value="ECO:0007669"/>
    <property type="project" value="UniProtKB-KW"/>
</dbReference>
<dbReference type="InterPro" id="IPR000631">
    <property type="entry name" value="CARKD"/>
</dbReference>
<evidence type="ECO:0000259" key="6">
    <source>
        <dbReference type="PROSITE" id="PS51383"/>
    </source>
</evidence>
<dbReference type="SUPFAM" id="SSF53613">
    <property type="entry name" value="Ribokinase-like"/>
    <property type="match status" value="1"/>
</dbReference>
<dbReference type="GO" id="GO:0052855">
    <property type="term" value="F:ADP-dependent NAD(P)H-hydrate dehydratase activity"/>
    <property type="evidence" value="ECO:0007669"/>
    <property type="project" value="TreeGrafter"/>
</dbReference>
<dbReference type="GO" id="GO:0052856">
    <property type="term" value="F:NAD(P)HX epimerase activity"/>
    <property type="evidence" value="ECO:0007669"/>
    <property type="project" value="TreeGrafter"/>
</dbReference>